<feature type="signal peptide" evidence="1">
    <location>
        <begin position="1"/>
        <end position="20"/>
    </location>
</feature>
<organism evidence="2 3">
    <name type="scientific">Takifugu rubripes</name>
    <name type="common">Japanese pufferfish</name>
    <name type="synonym">Fugu rubripes</name>
    <dbReference type="NCBI Taxonomy" id="31033"/>
    <lineage>
        <taxon>Eukaryota</taxon>
        <taxon>Metazoa</taxon>
        <taxon>Chordata</taxon>
        <taxon>Craniata</taxon>
        <taxon>Vertebrata</taxon>
        <taxon>Euteleostomi</taxon>
        <taxon>Actinopterygii</taxon>
        <taxon>Neopterygii</taxon>
        <taxon>Teleostei</taxon>
        <taxon>Neoteleostei</taxon>
        <taxon>Acanthomorphata</taxon>
        <taxon>Eupercaria</taxon>
        <taxon>Tetraodontiformes</taxon>
        <taxon>Tetradontoidea</taxon>
        <taxon>Tetraodontidae</taxon>
        <taxon>Takifugu</taxon>
    </lineage>
</organism>
<dbReference type="GeneTree" id="ENSGT01010000222920"/>
<reference evidence="2" key="2">
    <citation type="submission" date="2025-08" db="UniProtKB">
        <authorList>
            <consortium name="Ensembl"/>
        </authorList>
    </citation>
    <scope>IDENTIFICATION</scope>
</reference>
<dbReference type="Proteomes" id="UP000005226">
    <property type="component" value="Chromosome 11"/>
</dbReference>
<evidence type="ECO:0000313" key="2">
    <source>
        <dbReference type="Ensembl" id="ENSTRUP00000087271.1"/>
    </source>
</evidence>
<keyword evidence="3" id="KW-1185">Reference proteome</keyword>
<sequence>GPDTLLLLIVSLRMLHFSLVNLCHLQLPKQLPLWLPQQSTTLRCLSFTALREPYVPVPNCYLGEVGCCDSFLLWLSLVSDLQPSMYSSDKAKIAFVVNLLSGHAAQWVTVIENCAPPSVNYEAFWGGHSKPLFWISSPIQ</sequence>
<feature type="chain" id="PRO_5025360012" description="DUF4939 domain-containing protein" evidence="1">
    <location>
        <begin position="21"/>
        <end position="140"/>
    </location>
</feature>
<name>A0A674PNR8_TAKRU</name>
<reference evidence="2" key="3">
    <citation type="submission" date="2025-09" db="UniProtKB">
        <authorList>
            <consortium name="Ensembl"/>
        </authorList>
    </citation>
    <scope>IDENTIFICATION</scope>
</reference>
<reference evidence="2 3" key="1">
    <citation type="journal article" date="2011" name="Genome Biol. Evol.">
        <title>Integration of the genetic map and genome assembly of fugu facilitates insights into distinct features of genome evolution in teleosts and mammals.</title>
        <authorList>
            <person name="Kai W."/>
            <person name="Kikuchi K."/>
            <person name="Tohari S."/>
            <person name="Chew A.K."/>
            <person name="Tay A."/>
            <person name="Fujiwara A."/>
            <person name="Hosoya S."/>
            <person name="Suetake H."/>
            <person name="Naruse K."/>
            <person name="Brenner S."/>
            <person name="Suzuki Y."/>
            <person name="Venkatesh B."/>
        </authorList>
    </citation>
    <scope>NUCLEOTIDE SEQUENCE [LARGE SCALE GENOMIC DNA]</scope>
</reference>
<evidence type="ECO:0000256" key="1">
    <source>
        <dbReference type="SAM" id="SignalP"/>
    </source>
</evidence>
<evidence type="ECO:0000313" key="3">
    <source>
        <dbReference type="Proteomes" id="UP000005226"/>
    </source>
</evidence>
<keyword evidence="1" id="KW-0732">Signal</keyword>
<proteinExistence type="predicted"/>
<evidence type="ECO:0008006" key="4">
    <source>
        <dbReference type="Google" id="ProtNLM"/>
    </source>
</evidence>
<dbReference type="Ensembl" id="ENSTRUT00000083521.1">
    <property type="protein sequence ID" value="ENSTRUP00000087271.1"/>
    <property type="gene ID" value="ENSTRUG00000028082.1"/>
</dbReference>
<accession>A0A674PNR8</accession>
<dbReference type="AlphaFoldDB" id="A0A674PNR8"/>
<dbReference type="InParanoid" id="A0A674PNR8"/>
<protein>
    <recommendedName>
        <fullName evidence="4">DUF4939 domain-containing protein</fullName>
    </recommendedName>
</protein>